<feature type="compositionally biased region" description="Polar residues" evidence="1">
    <location>
        <begin position="1"/>
        <end position="16"/>
    </location>
</feature>
<proteinExistence type="predicted"/>
<dbReference type="AlphaFoldDB" id="A0A9N9J3N5"/>
<dbReference type="EMBL" id="CAJVPS010047778">
    <property type="protein sequence ID" value="CAG8763539.1"/>
    <property type="molecule type" value="Genomic_DNA"/>
</dbReference>
<feature type="region of interest" description="Disordered" evidence="1">
    <location>
        <begin position="1"/>
        <end position="21"/>
    </location>
</feature>
<evidence type="ECO:0000313" key="3">
    <source>
        <dbReference type="Proteomes" id="UP000789508"/>
    </source>
</evidence>
<feature type="non-terminal residue" evidence="2">
    <location>
        <position position="114"/>
    </location>
</feature>
<sequence length="114" mass="12846">ENSIMDMNAKTNNMEIAESENNMETEARLLVTDNTMKIDFFPQDEVLGKDKTEFTLVAGSSLVDDKNCVRTTNENLTRNVVRKHKGIHYKRKIGTIQEITEQGAPDDTTPTKNG</sequence>
<dbReference type="Proteomes" id="UP000789508">
    <property type="component" value="Unassembled WGS sequence"/>
</dbReference>
<protein>
    <submittedName>
        <fullName evidence="2">1936_t:CDS:1</fullName>
    </submittedName>
</protein>
<name>A0A9N9J3N5_9GLOM</name>
<reference evidence="2" key="1">
    <citation type="submission" date="2021-06" db="EMBL/GenBank/DDBJ databases">
        <authorList>
            <person name="Kallberg Y."/>
            <person name="Tangrot J."/>
            <person name="Rosling A."/>
        </authorList>
    </citation>
    <scope>NUCLEOTIDE SEQUENCE</scope>
    <source>
        <strain evidence="2">FL130A</strain>
    </source>
</reference>
<organism evidence="2 3">
    <name type="scientific">Ambispora leptoticha</name>
    <dbReference type="NCBI Taxonomy" id="144679"/>
    <lineage>
        <taxon>Eukaryota</taxon>
        <taxon>Fungi</taxon>
        <taxon>Fungi incertae sedis</taxon>
        <taxon>Mucoromycota</taxon>
        <taxon>Glomeromycotina</taxon>
        <taxon>Glomeromycetes</taxon>
        <taxon>Archaeosporales</taxon>
        <taxon>Ambisporaceae</taxon>
        <taxon>Ambispora</taxon>
    </lineage>
</organism>
<comment type="caution">
    <text evidence="2">The sequence shown here is derived from an EMBL/GenBank/DDBJ whole genome shotgun (WGS) entry which is preliminary data.</text>
</comment>
<accession>A0A9N9J3N5</accession>
<gene>
    <name evidence="2" type="ORF">ALEPTO_LOCUS13764</name>
</gene>
<feature type="non-terminal residue" evidence="2">
    <location>
        <position position="1"/>
    </location>
</feature>
<keyword evidence="3" id="KW-1185">Reference proteome</keyword>
<evidence type="ECO:0000313" key="2">
    <source>
        <dbReference type="EMBL" id="CAG8763539.1"/>
    </source>
</evidence>
<evidence type="ECO:0000256" key="1">
    <source>
        <dbReference type="SAM" id="MobiDB-lite"/>
    </source>
</evidence>